<comment type="caution">
    <text evidence="1">The sequence shown here is derived from an EMBL/GenBank/DDBJ whole genome shotgun (WGS) entry which is preliminary data.</text>
</comment>
<proteinExistence type="predicted"/>
<evidence type="ECO:0000313" key="2">
    <source>
        <dbReference type="Proteomes" id="UP001589608"/>
    </source>
</evidence>
<name>A0ABV5MAS8_9ACTN</name>
<organism evidence="1 2">
    <name type="scientific">Dactylosporangium vinaceum</name>
    <dbReference type="NCBI Taxonomy" id="53362"/>
    <lineage>
        <taxon>Bacteria</taxon>
        <taxon>Bacillati</taxon>
        <taxon>Actinomycetota</taxon>
        <taxon>Actinomycetes</taxon>
        <taxon>Micromonosporales</taxon>
        <taxon>Micromonosporaceae</taxon>
        <taxon>Dactylosporangium</taxon>
    </lineage>
</organism>
<evidence type="ECO:0000313" key="1">
    <source>
        <dbReference type="EMBL" id="MFB9445920.1"/>
    </source>
</evidence>
<sequence length="523" mass="57528">MTAAHGRYHGTGWVIDLSEDRVAEADRLTSIHEMWHDRLQFTTMYGLLVQVLWSTADASGEQTWSQQAHTLLAGAVRTHEEFAAWMTEQLAGSALASLRAGYPDYAALADRARQRLQLTAEPYTLIHALNAVYRSCMQPSAIAEMIVADTALPLHRITPASLSRTARPDHRLRILTAALQTHGWGPLPRSSGPVTVRDYAEQGDDDWEQINRVFYDRCVRLLTEAGCPTLPYEGQLAHVERLHARAVQTIGRPIRLVPAGASTAGPPSDADVVLRSAESEQLRLRPAVPATVVGAETPLRSLVAGRGDGRHLFLAIRPGARVRSAYSLGGTPVATGRHLALLRAAVGGPEHAVVLKDMTACRPAELLDVGVPVVTSVSMAALAHDEIRERWGPLLTVDTSTVLVDLSPTRHLRLWLDGDAHRLRYALARYRAAGRTVVALVWQLYLDTGATSRLHIAIVTPAYAAAFEVWLDSHPHLRARTERDDDLTDRHEPLLSISIGHLLAEEPTFDFQAFDEREEPPDE</sequence>
<protein>
    <submittedName>
        <fullName evidence="1">Uncharacterized protein</fullName>
    </submittedName>
</protein>
<keyword evidence="2" id="KW-1185">Reference proteome</keyword>
<gene>
    <name evidence="1" type="ORF">ACFFTR_22805</name>
</gene>
<reference evidence="1 2" key="1">
    <citation type="submission" date="2024-09" db="EMBL/GenBank/DDBJ databases">
        <authorList>
            <person name="Sun Q."/>
            <person name="Mori K."/>
        </authorList>
    </citation>
    <scope>NUCLEOTIDE SEQUENCE [LARGE SCALE GENOMIC DNA]</scope>
    <source>
        <strain evidence="1 2">JCM 3307</strain>
    </source>
</reference>
<dbReference type="Proteomes" id="UP001589608">
    <property type="component" value="Unassembled WGS sequence"/>
</dbReference>
<accession>A0ABV5MAS8</accession>
<dbReference type="RefSeq" id="WP_223093020.1">
    <property type="nucleotide sequence ID" value="NZ_CP061913.1"/>
</dbReference>
<dbReference type="EMBL" id="JBHMCA010000043">
    <property type="protein sequence ID" value="MFB9445920.1"/>
    <property type="molecule type" value="Genomic_DNA"/>
</dbReference>